<gene>
    <name evidence="1" type="ORF">ACOLOM_LOCUS8549</name>
</gene>
<organism evidence="1 2">
    <name type="scientific">Acaulospora colombiana</name>
    <dbReference type="NCBI Taxonomy" id="27376"/>
    <lineage>
        <taxon>Eukaryota</taxon>
        <taxon>Fungi</taxon>
        <taxon>Fungi incertae sedis</taxon>
        <taxon>Mucoromycota</taxon>
        <taxon>Glomeromycotina</taxon>
        <taxon>Glomeromycetes</taxon>
        <taxon>Diversisporales</taxon>
        <taxon>Acaulosporaceae</taxon>
        <taxon>Acaulospora</taxon>
    </lineage>
</organism>
<protein>
    <submittedName>
        <fullName evidence="1">1661_t:CDS:1</fullName>
    </submittedName>
</protein>
<name>A0ACA9NJX6_9GLOM</name>
<dbReference type="EMBL" id="CAJVPT010022419">
    <property type="protein sequence ID" value="CAG8659886.1"/>
    <property type="molecule type" value="Genomic_DNA"/>
</dbReference>
<comment type="caution">
    <text evidence="1">The sequence shown here is derived from an EMBL/GenBank/DDBJ whole genome shotgun (WGS) entry which is preliminary data.</text>
</comment>
<evidence type="ECO:0000313" key="2">
    <source>
        <dbReference type="Proteomes" id="UP000789525"/>
    </source>
</evidence>
<evidence type="ECO:0000313" key="1">
    <source>
        <dbReference type="EMBL" id="CAG8659886.1"/>
    </source>
</evidence>
<sequence>MNGCRGVYAIARSLSSCIEESGQVSAENNARIGSRKLQTTSIFSNQGLSRRAQARSKTQKATNNTGANETSTTSPYDNATQSGRKVAEDLGRTTRTASAEKSHTLNGKSTSTNAEPSSASSANPKSKANDAPLQYQNSPSSWTDTSFLSPYLRKHPGLYNSAKFLYDGLGLYSKQGDSVRLGKKVYLDCCDQDIIEEKWIYEGDWELAGAIWRNIFDAKGWDLGGKTDEAGNTVDPQSASHPLKDTPVTQTMDDKANNATTGQGSTLTEIPYHVYYFVAYLRRELKRLEAIPDEEIIQAGSIGIWGRMDGLGSGDEILETRLTPKELESWEKMSEEAGTYR</sequence>
<keyword evidence="2" id="KW-1185">Reference proteome</keyword>
<proteinExistence type="predicted"/>
<dbReference type="Proteomes" id="UP000789525">
    <property type="component" value="Unassembled WGS sequence"/>
</dbReference>
<reference evidence="1" key="1">
    <citation type="submission" date="2021-06" db="EMBL/GenBank/DDBJ databases">
        <authorList>
            <person name="Kallberg Y."/>
            <person name="Tangrot J."/>
            <person name="Rosling A."/>
        </authorList>
    </citation>
    <scope>NUCLEOTIDE SEQUENCE</scope>
    <source>
        <strain evidence="1">CL356</strain>
    </source>
</reference>
<accession>A0ACA9NJX6</accession>